<protein>
    <submittedName>
        <fullName evidence="1">Uncharacterized protein</fullName>
    </submittedName>
</protein>
<dbReference type="Proteomes" id="UP001163878">
    <property type="component" value="Chromosome"/>
</dbReference>
<proteinExistence type="predicted"/>
<reference evidence="1" key="1">
    <citation type="submission" date="2022-10" db="EMBL/GenBank/DDBJ databases">
        <title>Cytochrome P450 Catalyzes Benzene Ring Formation in the Biosynthesis of Trialkyl-Substituted Aromatic Polyketides.</title>
        <authorList>
            <person name="Zhao E."/>
            <person name="Ge H."/>
        </authorList>
    </citation>
    <scope>NUCLEOTIDE SEQUENCE</scope>
    <source>
        <strain evidence="1">NA0869</strain>
    </source>
</reference>
<keyword evidence="2" id="KW-1185">Reference proteome</keyword>
<name>A0ABY6I8Y0_STRPE</name>
<organism evidence="1 2">
    <name type="scientific">Streptomyces peucetius</name>
    <dbReference type="NCBI Taxonomy" id="1950"/>
    <lineage>
        <taxon>Bacteria</taxon>
        <taxon>Bacillati</taxon>
        <taxon>Actinomycetota</taxon>
        <taxon>Actinomycetes</taxon>
        <taxon>Kitasatosporales</taxon>
        <taxon>Streptomycetaceae</taxon>
        <taxon>Streptomyces</taxon>
    </lineage>
</organism>
<gene>
    <name evidence="1" type="ORF">OGH68_15150</name>
</gene>
<sequence>MTAPADTDLAPTPDQPGVHVAKPARDFPATGSYACCCGATGRAKGDDNVRDLVAEWIDHRNTCPHR</sequence>
<accession>A0ABY6I8Y0</accession>
<evidence type="ECO:0000313" key="1">
    <source>
        <dbReference type="EMBL" id="UYQ62685.1"/>
    </source>
</evidence>
<evidence type="ECO:0000313" key="2">
    <source>
        <dbReference type="Proteomes" id="UP001163878"/>
    </source>
</evidence>
<dbReference type="RefSeq" id="WP_264244406.1">
    <property type="nucleotide sequence ID" value="NZ_CP107567.1"/>
</dbReference>
<dbReference type="EMBL" id="CP107567">
    <property type="protein sequence ID" value="UYQ62685.1"/>
    <property type="molecule type" value="Genomic_DNA"/>
</dbReference>